<dbReference type="GO" id="GO:0016705">
    <property type="term" value="F:oxidoreductase activity, acting on paired donors, with incorporation or reduction of molecular oxygen"/>
    <property type="evidence" value="ECO:0007669"/>
    <property type="project" value="InterPro"/>
</dbReference>
<comment type="cofactor">
    <cofactor evidence="1 8">
        <name>heme</name>
        <dbReference type="ChEBI" id="CHEBI:30413"/>
    </cofactor>
</comment>
<dbReference type="Pfam" id="PF00067">
    <property type="entry name" value="p450"/>
    <property type="match status" value="1"/>
</dbReference>
<keyword evidence="7 9" id="KW-0503">Monooxygenase</keyword>
<dbReference type="Gene3D" id="1.10.630.10">
    <property type="entry name" value="Cytochrome P450"/>
    <property type="match status" value="1"/>
</dbReference>
<dbReference type="InterPro" id="IPR001128">
    <property type="entry name" value="Cyt_P450"/>
</dbReference>
<dbReference type="CDD" id="cd11072">
    <property type="entry name" value="CYP71-like"/>
    <property type="match status" value="1"/>
</dbReference>
<feature type="binding site" description="axial binding residue" evidence="8">
    <location>
        <position position="368"/>
    </location>
    <ligand>
        <name>heme</name>
        <dbReference type="ChEBI" id="CHEBI:30413"/>
    </ligand>
    <ligandPart>
        <name>Fe</name>
        <dbReference type="ChEBI" id="CHEBI:18248"/>
    </ligandPart>
</feature>
<evidence type="ECO:0000313" key="10">
    <source>
        <dbReference type="EMBL" id="EXB94453.1"/>
    </source>
</evidence>
<dbReference type="Proteomes" id="UP000030645">
    <property type="component" value="Unassembled WGS sequence"/>
</dbReference>
<dbReference type="EMBL" id="KE345160">
    <property type="protein sequence ID" value="EXB94453.1"/>
    <property type="molecule type" value="Genomic_DNA"/>
</dbReference>
<dbReference type="InterPro" id="IPR002401">
    <property type="entry name" value="Cyt_P450_E_grp-I"/>
</dbReference>
<evidence type="ECO:0000313" key="11">
    <source>
        <dbReference type="Proteomes" id="UP000030645"/>
    </source>
</evidence>
<evidence type="ECO:0000256" key="4">
    <source>
        <dbReference type="ARBA" id="ARBA00022723"/>
    </source>
</evidence>
<keyword evidence="11" id="KW-1185">Reference proteome</keyword>
<dbReference type="PANTHER" id="PTHR47955">
    <property type="entry name" value="CYTOCHROME P450 FAMILY 71 PROTEIN"/>
    <property type="match status" value="1"/>
</dbReference>
<dbReference type="SUPFAM" id="SSF48264">
    <property type="entry name" value="Cytochrome P450"/>
    <property type="match status" value="1"/>
</dbReference>
<evidence type="ECO:0000256" key="1">
    <source>
        <dbReference type="ARBA" id="ARBA00001971"/>
    </source>
</evidence>
<dbReference type="KEGG" id="mnt:21401909"/>
<dbReference type="PROSITE" id="PS00086">
    <property type="entry name" value="CYTOCHROME_P450"/>
    <property type="match status" value="1"/>
</dbReference>
<dbReference type="OrthoDB" id="2789670at2759"/>
<dbReference type="InterPro" id="IPR017972">
    <property type="entry name" value="Cyt_P450_CS"/>
</dbReference>
<keyword evidence="4 8" id="KW-0479">Metal-binding</keyword>
<dbReference type="STRING" id="981085.W9RV63"/>
<protein>
    <submittedName>
        <fullName evidence="10">Cytochrome P450 71A9</fullName>
    </submittedName>
</protein>
<dbReference type="GO" id="GO:0005506">
    <property type="term" value="F:iron ion binding"/>
    <property type="evidence" value="ECO:0007669"/>
    <property type="project" value="InterPro"/>
</dbReference>
<name>W9RV63_9ROSA</name>
<dbReference type="GO" id="GO:0020037">
    <property type="term" value="F:heme binding"/>
    <property type="evidence" value="ECO:0007669"/>
    <property type="project" value="InterPro"/>
</dbReference>
<dbReference type="GO" id="GO:0004497">
    <property type="term" value="F:monooxygenase activity"/>
    <property type="evidence" value="ECO:0007669"/>
    <property type="project" value="UniProtKB-KW"/>
</dbReference>
<accession>W9RV63</accession>
<evidence type="ECO:0000256" key="9">
    <source>
        <dbReference type="RuleBase" id="RU000461"/>
    </source>
</evidence>
<evidence type="ECO:0000256" key="2">
    <source>
        <dbReference type="ARBA" id="ARBA00010617"/>
    </source>
</evidence>
<sequence>MFLQLGSIPTLVICSADSAKEIFKTHDVVFSGRPVLYAAKKFSYNCASVSFAPYGEYWREIRKIMILELLSAKRVKTFQAVRDEEVAVLLQIVARNSSVNLSELALSFSNNIICRVAFGKKFENGNTRFLEMLHETQGLLGGFCMADFFPWLGWLNKLNGLEMRLEKCFRELDNFYDKVIEEHLDPKRPKAEHEDVVDVLLQVQRDPSQAITINNDQIKGVLTDIFIAGSDTTATALVWIMADLIKNPSVMKRAQEEVREVSKGKGKVLERDLSKLNYLKLVIKEGLRLHPPAPLLVPRETTQSCIIEGCQVPPKTRVFVNAKVIGRDPKYWEDPNEFRPERFLDSSVDFKGQNYFELLPFGAGRRGCPGINFGVVLIELALANLLCRFDWQLPHGVKREDLDMEEAFGLTMHKKIPLCLDATIVDL</sequence>
<comment type="similarity">
    <text evidence="2 9">Belongs to the cytochrome P450 family.</text>
</comment>
<dbReference type="eggNOG" id="KOG0156">
    <property type="taxonomic scope" value="Eukaryota"/>
</dbReference>
<dbReference type="PANTHER" id="PTHR47955:SF19">
    <property type="entry name" value="CYTOCHROME P450 71A9-LIKE ISOFORM X1"/>
    <property type="match status" value="1"/>
</dbReference>
<evidence type="ECO:0000256" key="6">
    <source>
        <dbReference type="ARBA" id="ARBA00023004"/>
    </source>
</evidence>
<keyword evidence="5 9" id="KW-0560">Oxidoreductase</keyword>
<dbReference type="PRINTS" id="PR00463">
    <property type="entry name" value="EP450I"/>
</dbReference>
<dbReference type="PRINTS" id="PR00385">
    <property type="entry name" value="P450"/>
</dbReference>
<evidence type="ECO:0000256" key="5">
    <source>
        <dbReference type="ARBA" id="ARBA00023002"/>
    </source>
</evidence>
<reference evidence="11" key="1">
    <citation type="submission" date="2013-01" db="EMBL/GenBank/DDBJ databases">
        <title>Draft Genome Sequence of a Mulberry Tree, Morus notabilis C.K. Schneid.</title>
        <authorList>
            <person name="He N."/>
            <person name="Zhao S."/>
        </authorList>
    </citation>
    <scope>NUCLEOTIDE SEQUENCE</scope>
</reference>
<dbReference type="InterPro" id="IPR036396">
    <property type="entry name" value="Cyt_P450_sf"/>
</dbReference>
<keyword evidence="3 8" id="KW-0349">Heme</keyword>
<organism evidence="10 11">
    <name type="scientific">Morus notabilis</name>
    <dbReference type="NCBI Taxonomy" id="981085"/>
    <lineage>
        <taxon>Eukaryota</taxon>
        <taxon>Viridiplantae</taxon>
        <taxon>Streptophyta</taxon>
        <taxon>Embryophyta</taxon>
        <taxon>Tracheophyta</taxon>
        <taxon>Spermatophyta</taxon>
        <taxon>Magnoliopsida</taxon>
        <taxon>eudicotyledons</taxon>
        <taxon>Gunneridae</taxon>
        <taxon>Pentapetalae</taxon>
        <taxon>rosids</taxon>
        <taxon>fabids</taxon>
        <taxon>Rosales</taxon>
        <taxon>Moraceae</taxon>
        <taxon>Moreae</taxon>
        <taxon>Morus</taxon>
    </lineage>
</organism>
<evidence type="ECO:0000256" key="7">
    <source>
        <dbReference type="ARBA" id="ARBA00023033"/>
    </source>
</evidence>
<gene>
    <name evidence="10" type="ORF">L484_018954</name>
</gene>
<evidence type="ECO:0000256" key="3">
    <source>
        <dbReference type="ARBA" id="ARBA00022617"/>
    </source>
</evidence>
<dbReference type="FunFam" id="1.10.630.10:FF:000011">
    <property type="entry name" value="Cytochrome P450 83B1"/>
    <property type="match status" value="1"/>
</dbReference>
<evidence type="ECO:0000256" key="8">
    <source>
        <dbReference type="PIRSR" id="PIRSR602401-1"/>
    </source>
</evidence>
<keyword evidence="6 8" id="KW-0408">Iron</keyword>
<proteinExistence type="inferred from homology"/>
<dbReference type="AlphaFoldDB" id="W9RV63"/>